<dbReference type="OrthoDB" id="1445207at2"/>
<evidence type="ECO:0000313" key="4">
    <source>
        <dbReference type="Proteomes" id="UP000270036"/>
    </source>
</evidence>
<dbReference type="EMBL" id="LR134441">
    <property type="protein sequence ID" value="VEH98892.1"/>
    <property type="molecule type" value="Genomic_DNA"/>
</dbReference>
<evidence type="ECO:0000313" key="1">
    <source>
        <dbReference type="EMBL" id="KEY19092.1"/>
    </source>
</evidence>
<sequence>MKNKIIALLLLINFISCKTDDPHLNQKISAEITQTKHLNLSNEKSFVWDELIILHPYSSIEMTENKHTISLRNVSKNIEHSDDFNLLVFLKKKKAVKSIELKRNLGDFENIYDTLILQKDANFILVGEIFSDNPALFKLNKK</sequence>
<dbReference type="EMBL" id="JPEP01000002">
    <property type="protein sequence ID" value="KEY19092.1"/>
    <property type="molecule type" value="Genomic_DNA"/>
</dbReference>
<proteinExistence type="predicted"/>
<dbReference type="Proteomes" id="UP000028349">
    <property type="component" value="Unassembled WGS sequence"/>
</dbReference>
<gene>
    <name evidence="1" type="ORF">HY04_11710</name>
    <name evidence="2" type="ORF">NCTC13489_01230</name>
</gene>
<name>A0A3S4VEI3_9FLAO</name>
<evidence type="ECO:0000313" key="3">
    <source>
        <dbReference type="Proteomes" id="UP000028349"/>
    </source>
</evidence>
<evidence type="ECO:0000313" key="2">
    <source>
        <dbReference type="EMBL" id="VEH98892.1"/>
    </source>
</evidence>
<reference evidence="2 4" key="2">
    <citation type="submission" date="2018-12" db="EMBL/GenBank/DDBJ databases">
        <authorList>
            <consortium name="Pathogen Informatics"/>
        </authorList>
    </citation>
    <scope>NUCLEOTIDE SEQUENCE [LARGE SCALE GENOMIC DNA]</scope>
    <source>
        <strain evidence="2 4">NCTC13489</strain>
    </source>
</reference>
<reference evidence="1 3" key="1">
    <citation type="submission" date="2014-07" db="EMBL/GenBank/DDBJ databases">
        <authorList>
            <person name="Pisani N.G."/>
            <person name="Newman J.D."/>
        </authorList>
    </citation>
    <scope>NUCLEOTIDE SEQUENCE [LARGE SCALE GENOMIC DNA]</scope>
    <source>
        <strain evidence="1 3">LMG 24720</strain>
    </source>
</reference>
<dbReference type="KEGG" id="cant:NCTC13489_01230"/>
<dbReference type="RefSeq" id="WP_034719916.1">
    <property type="nucleotide sequence ID" value="NZ_FOIX01000003.1"/>
</dbReference>
<dbReference type="Proteomes" id="UP000270036">
    <property type="component" value="Chromosome"/>
</dbReference>
<dbReference type="STRING" id="266748.HY04_11710"/>
<keyword evidence="3" id="KW-1185">Reference proteome</keyword>
<protein>
    <submittedName>
        <fullName evidence="2">Uncharacterized protein</fullName>
    </submittedName>
</protein>
<organism evidence="2 4">
    <name type="scientific">Kaistella antarctica</name>
    <dbReference type="NCBI Taxonomy" id="266748"/>
    <lineage>
        <taxon>Bacteria</taxon>
        <taxon>Pseudomonadati</taxon>
        <taxon>Bacteroidota</taxon>
        <taxon>Flavobacteriia</taxon>
        <taxon>Flavobacteriales</taxon>
        <taxon>Weeksellaceae</taxon>
        <taxon>Chryseobacterium group</taxon>
        <taxon>Kaistella</taxon>
    </lineage>
</organism>
<accession>A0A3S4VEI3</accession>
<dbReference type="AlphaFoldDB" id="A0A3S4VEI3"/>